<dbReference type="OrthoDB" id="74240at2759"/>
<name>A0A078AL97_STYLE</name>
<protein>
    <submittedName>
        <fullName evidence="1">Uncharacterized protein</fullName>
    </submittedName>
</protein>
<sequence length="122" mass="14702">MKATSILNKQNTSTVIKTFYSRAFSEIQSKPRRKLVPLDSKKDFKFFIMKSKVQQVYREALKDAQTIQDPDVRQDMYQMMRDEFDVFRRLRDQPLDPHKIDYNLALIRKKMTILEEIKKRVI</sequence>
<evidence type="ECO:0000313" key="1">
    <source>
        <dbReference type="EMBL" id="CDW81638.1"/>
    </source>
</evidence>
<proteinExistence type="predicted"/>
<dbReference type="InParanoid" id="A0A078AL97"/>
<dbReference type="Proteomes" id="UP000039865">
    <property type="component" value="Unassembled WGS sequence"/>
</dbReference>
<reference evidence="1 2" key="1">
    <citation type="submission" date="2014-06" db="EMBL/GenBank/DDBJ databases">
        <authorList>
            <person name="Swart Estienne"/>
        </authorList>
    </citation>
    <scope>NUCLEOTIDE SEQUENCE [LARGE SCALE GENOMIC DNA]</scope>
    <source>
        <strain evidence="1 2">130c</strain>
    </source>
</reference>
<keyword evidence="2" id="KW-1185">Reference proteome</keyword>
<accession>A0A078AL97</accession>
<dbReference type="AlphaFoldDB" id="A0A078AL97"/>
<organism evidence="1 2">
    <name type="scientific">Stylonychia lemnae</name>
    <name type="common">Ciliate</name>
    <dbReference type="NCBI Taxonomy" id="5949"/>
    <lineage>
        <taxon>Eukaryota</taxon>
        <taxon>Sar</taxon>
        <taxon>Alveolata</taxon>
        <taxon>Ciliophora</taxon>
        <taxon>Intramacronucleata</taxon>
        <taxon>Spirotrichea</taxon>
        <taxon>Stichotrichia</taxon>
        <taxon>Sporadotrichida</taxon>
        <taxon>Oxytrichidae</taxon>
        <taxon>Stylonychinae</taxon>
        <taxon>Stylonychia</taxon>
    </lineage>
</organism>
<dbReference type="EMBL" id="CCKQ01010136">
    <property type="protein sequence ID" value="CDW81638.1"/>
    <property type="molecule type" value="Genomic_DNA"/>
</dbReference>
<gene>
    <name evidence="1" type="primary">Contig2277.g2449</name>
    <name evidence="1" type="ORF">STYLEM_10661</name>
</gene>
<evidence type="ECO:0000313" key="2">
    <source>
        <dbReference type="Proteomes" id="UP000039865"/>
    </source>
</evidence>